<dbReference type="Pfam" id="PF04286">
    <property type="entry name" value="DUF445"/>
    <property type="match status" value="1"/>
</dbReference>
<keyword evidence="8" id="KW-1185">Reference proteome</keyword>
<dbReference type="GO" id="GO:0012505">
    <property type="term" value="C:endomembrane system"/>
    <property type="evidence" value="ECO:0007669"/>
    <property type="project" value="UniProtKB-SubCell"/>
</dbReference>
<comment type="similarity">
    <text evidence="2">Belongs to the UPF0754 family.</text>
</comment>
<proteinExistence type="inferred from homology"/>
<evidence type="ECO:0000256" key="6">
    <source>
        <dbReference type="SAM" id="Phobius"/>
    </source>
</evidence>
<accession>A0A1U7M533</accession>
<comment type="subcellular location">
    <subcellularLocation>
        <location evidence="1">Endomembrane system</location>
    </subcellularLocation>
</comment>
<evidence type="ECO:0000313" key="8">
    <source>
        <dbReference type="Proteomes" id="UP000186112"/>
    </source>
</evidence>
<name>A0A1U7M533_TISCR</name>
<dbReference type="AlphaFoldDB" id="A0A1U7M533"/>
<keyword evidence="3 6" id="KW-0812">Transmembrane</keyword>
<organism evidence="7 8">
    <name type="scientific">Tissierella creatinophila DSM 6911</name>
    <dbReference type="NCBI Taxonomy" id="1123403"/>
    <lineage>
        <taxon>Bacteria</taxon>
        <taxon>Bacillati</taxon>
        <taxon>Bacillota</taxon>
        <taxon>Tissierellia</taxon>
        <taxon>Tissierellales</taxon>
        <taxon>Tissierellaceae</taxon>
        <taxon>Tissierella</taxon>
    </lineage>
</organism>
<evidence type="ECO:0000256" key="4">
    <source>
        <dbReference type="ARBA" id="ARBA00022989"/>
    </source>
</evidence>
<dbReference type="InterPro" id="IPR007383">
    <property type="entry name" value="DUF445"/>
</dbReference>
<dbReference type="Proteomes" id="UP000186112">
    <property type="component" value="Unassembled WGS sequence"/>
</dbReference>
<keyword evidence="4 6" id="KW-1133">Transmembrane helix</keyword>
<comment type="caution">
    <text evidence="7">The sequence shown here is derived from an EMBL/GenBank/DDBJ whole genome shotgun (WGS) entry which is preliminary data.</text>
</comment>
<dbReference type="PANTHER" id="PTHR35791:SF1">
    <property type="entry name" value="UPF0754 MEMBRANE PROTEIN YHEB"/>
    <property type="match status" value="1"/>
</dbReference>
<evidence type="ECO:0000256" key="1">
    <source>
        <dbReference type="ARBA" id="ARBA00004308"/>
    </source>
</evidence>
<evidence type="ECO:0000256" key="2">
    <source>
        <dbReference type="ARBA" id="ARBA00008053"/>
    </source>
</evidence>
<gene>
    <name evidence="7" type="ORF">TICRE_16160</name>
</gene>
<reference evidence="7 8" key="1">
    <citation type="submission" date="2016-02" db="EMBL/GenBank/DDBJ databases">
        <title>Genome sequence of Tissierella creatinophila DSM 6911.</title>
        <authorList>
            <person name="Poehlein A."/>
            <person name="Daniel R."/>
        </authorList>
    </citation>
    <scope>NUCLEOTIDE SEQUENCE [LARGE SCALE GENOMIC DNA]</scope>
    <source>
        <strain evidence="7 8">DSM 6911</strain>
    </source>
</reference>
<evidence type="ECO:0000313" key="7">
    <source>
        <dbReference type="EMBL" id="OLS02396.1"/>
    </source>
</evidence>
<evidence type="ECO:0008006" key="9">
    <source>
        <dbReference type="Google" id="ProtNLM"/>
    </source>
</evidence>
<evidence type="ECO:0000256" key="3">
    <source>
        <dbReference type="ARBA" id="ARBA00022692"/>
    </source>
</evidence>
<feature type="transmembrane region" description="Helical" evidence="6">
    <location>
        <begin position="6"/>
        <end position="26"/>
    </location>
</feature>
<evidence type="ECO:0000256" key="5">
    <source>
        <dbReference type="ARBA" id="ARBA00023136"/>
    </source>
</evidence>
<protein>
    <recommendedName>
        <fullName evidence="9">DUF445 family protein</fullName>
    </recommendedName>
</protein>
<dbReference type="OrthoDB" id="9787430at2"/>
<sequence length="487" mass="56233">MKIIIPILVGSIIGYFTNWLAIKMLFRPLEEKRILGIKVPFTPGLIPKERKRIAKSIGEAVGMHLLTPKKITEVISSSETKGKIRSFVELKIQRVREREESFSDIFKSIDSDNYYLYLNDIKEKIFNLIISRLKDKSLKKDLINFVEKDIYDRYKDKAIDELLKGSNTILDDIKKSTKLKEFFMEIVDKEFNKLKDLDTPLKEVIPEGFIERIDLSIENNKRNIMDRLRELFYKPQIQRSIKLSIEDLVEQNLSKMITMFIDSATISEKVFLAISKYVDSTQAEEVAGFILKDSLGNIVNMKVSSISEYMDSIIEKGDITNVYESIIDYAAKEENKDKLLDIFIDNIKSKDEKIKNGIIEFLETAIDNTLESPNFQMMIRNLIDKNIDLLVNTPISKILKNVDNKEIEKIMYVSDKVFNTMLKGEVYNIINLFDVSKIVEDQINGFEVEYTEELILNISERELKAITRLGALLGGIMGLLTPLLQMI</sequence>
<dbReference type="RefSeq" id="WP_075726920.1">
    <property type="nucleotide sequence ID" value="NZ_LTDM01000030.1"/>
</dbReference>
<dbReference type="PANTHER" id="PTHR35791">
    <property type="entry name" value="UPF0754 MEMBRANE PROTEIN YHEB"/>
    <property type="match status" value="1"/>
</dbReference>
<dbReference type="EMBL" id="LTDM01000030">
    <property type="protein sequence ID" value="OLS02396.1"/>
    <property type="molecule type" value="Genomic_DNA"/>
</dbReference>
<keyword evidence="5 6" id="KW-0472">Membrane</keyword>